<dbReference type="PANTHER" id="PTHR37031:SF2">
    <property type="entry name" value="PHOD-LIKE PHOSPHATASE METALLOPHOSPHATASE DOMAIN-CONTAINING PROTEIN"/>
    <property type="match status" value="1"/>
</dbReference>
<dbReference type="InterPro" id="IPR038607">
    <property type="entry name" value="PhoD-like_sf"/>
</dbReference>
<dbReference type="Gene3D" id="3.60.21.70">
    <property type="entry name" value="PhoD-like phosphatase"/>
    <property type="match status" value="1"/>
</dbReference>
<dbReference type="STRING" id="64971.SAMN05421831_11235"/>
<evidence type="ECO:0000313" key="1">
    <source>
        <dbReference type="EMBL" id="SEI83841.1"/>
    </source>
</evidence>
<protein>
    <recommendedName>
        <fullName evidence="3">PhoD-like phosphatase</fullName>
    </recommendedName>
</protein>
<dbReference type="InterPro" id="IPR029052">
    <property type="entry name" value="Metallo-depent_PP-like"/>
</dbReference>
<sequence length="644" mass="73472">MKDIETSNLPLILAGPLIRQATPKRFCLWLVTSQPCQLTLSIYDAHHQVQQQSPLTAAHVRILPLGKKAYVHFIDYPCTPHLTEQALYFYDLSFKPLDLASGQLGPAQGLVHLLPHLVYPQQRLPSFYLSTELTEVLHGSCRKPHAPCADALVAADAYLAQSITSDHARPNLFLMSGDQIYADDVCGPMLQAIIQVIAHLDLHAEVFSGACVENSQALHTSPLNYYQREKLLPQSSKALKESFFKGVEKPIFTSDQAHNHLVTFAELAAMYLLVWSPQLWSSIHWDLQPIPKPFRRQFKQELRLLQPFIQGLAQVQRLLAHIPTYMIFDDHDVTDDWNLTRAWEETAHENPFSRQIIGNSLMAYWIFQGWGNAPEKYPATWYAQFARYAKAPTPEHHNQVLQAVFAWEAWDYQIETQPKIRVLDTRTQRWWSESEPHQPSGLMDWEALSQLQADLIGQDAVILVSPAPIFGVKLIENVQRIFTTLGYALMVDAENWMAHPGAAHVMLNIFTHPQTPQNFIVLSGDVHYSFAYDIQLKRRKNSPHIWQITASGFKNEFPHKLLSVLDPLNTRLYASRSPLNYLTKRHFMRIHARTPEHEQRRSSERLLNTSGVGVLRLTPEGAPAYIGVLRSDGELIEFTPAYQD</sequence>
<dbReference type="SUPFAM" id="SSF56300">
    <property type="entry name" value="Metallo-dependent phosphatases"/>
    <property type="match status" value="1"/>
</dbReference>
<dbReference type="InterPro" id="IPR018946">
    <property type="entry name" value="PhoD-like_MPP"/>
</dbReference>
<name>A0A1H6TV04_9GAMM</name>
<dbReference type="PANTHER" id="PTHR37031">
    <property type="entry name" value="METALLOPHOSPHATASE BINDING DOMAIN PROTEIN"/>
    <property type="match status" value="1"/>
</dbReference>
<dbReference type="AlphaFoldDB" id="A0A1H6TV04"/>
<reference evidence="2" key="1">
    <citation type="submission" date="2016-10" db="EMBL/GenBank/DDBJ databases">
        <authorList>
            <person name="Varghese N."/>
            <person name="Submissions S."/>
        </authorList>
    </citation>
    <scope>NUCLEOTIDE SEQUENCE [LARGE SCALE GENOMIC DNA]</scope>
    <source>
        <strain evidence="2">DSM 7165</strain>
    </source>
</reference>
<gene>
    <name evidence="1" type="ORF">SAMN05421831_11235</name>
</gene>
<evidence type="ECO:0000313" key="2">
    <source>
        <dbReference type="Proteomes" id="UP000242999"/>
    </source>
</evidence>
<keyword evidence="2" id="KW-1185">Reference proteome</keyword>
<evidence type="ECO:0008006" key="3">
    <source>
        <dbReference type="Google" id="ProtNLM"/>
    </source>
</evidence>
<organism evidence="1 2">
    <name type="scientific">Allopseudospirillum japonicum</name>
    <dbReference type="NCBI Taxonomy" id="64971"/>
    <lineage>
        <taxon>Bacteria</taxon>
        <taxon>Pseudomonadati</taxon>
        <taxon>Pseudomonadota</taxon>
        <taxon>Gammaproteobacteria</taxon>
        <taxon>Oceanospirillales</taxon>
        <taxon>Oceanospirillaceae</taxon>
        <taxon>Allopseudospirillum</taxon>
    </lineage>
</organism>
<accession>A0A1H6TV04</accession>
<dbReference type="Proteomes" id="UP000242999">
    <property type="component" value="Unassembled WGS sequence"/>
</dbReference>
<dbReference type="RefSeq" id="WP_245710702.1">
    <property type="nucleotide sequence ID" value="NZ_FNYH01000012.1"/>
</dbReference>
<dbReference type="EMBL" id="FNYH01000012">
    <property type="protein sequence ID" value="SEI83841.1"/>
    <property type="molecule type" value="Genomic_DNA"/>
</dbReference>
<dbReference type="CDD" id="cd07389">
    <property type="entry name" value="MPP_PhoD"/>
    <property type="match status" value="1"/>
</dbReference>
<proteinExistence type="predicted"/>